<evidence type="ECO:0000256" key="1">
    <source>
        <dbReference type="SAM" id="MobiDB-lite"/>
    </source>
</evidence>
<sequence length="530" mass="57971">MSWPLTMSDSGLDDVADLPTEGFAGIPSTMSQSGLPHLAYDNSGHYPPTMSGNELLDFEDGGYVDGEASAPNSLAYWKASLHPAEGEEGFTPYLNQQEFDKAEDILDEDNDDVDDELIFSSFQEATSWRSRTRSVNPQSSADPTIPRTLKHKKAAVKLVFKAYKSTALATDNPGMLKAFQEQKHDNRQVETICWSIVEGCIDRCDRGPLLNAYEPDKAKNNPSIRTFADRLDAIVGSLSHQKTICKHLLDAPYLNRFIDDPIGSKQRVESNRKLNRKKGGVMDVGKKALGLTGRKGRPRASDAGSDDEAEEYKSESQEFRGESSGISSPFKTPDQSILAANSTGGPPSVGLNPLYSAERFNSETPTPSNRRRAGTTTSQTSLRTRAHRSLSTQKFGVPGDMSPNMGQGMELGSMSTLPGPMMDPNMPVYSAQLPYGIEASNGYQSSYNMANTFTAMNSFGNASNFHATRMNNGYDTDLLSGPTSAPRQVPGHFQQTEIDYVPEASGGSNDSNDSDDEYRPGPSRKRRRQH</sequence>
<dbReference type="OrthoDB" id="4851482at2759"/>
<dbReference type="EMBL" id="KE720882">
    <property type="protein sequence ID" value="ERF74347.1"/>
    <property type="molecule type" value="Genomic_DNA"/>
</dbReference>
<gene>
    <name evidence="2" type="ORF">EPUS_02034</name>
</gene>
<evidence type="ECO:0000313" key="2">
    <source>
        <dbReference type="EMBL" id="ERF74347.1"/>
    </source>
</evidence>
<dbReference type="Proteomes" id="UP000019373">
    <property type="component" value="Unassembled WGS sequence"/>
</dbReference>
<dbReference type="HOGENOM" id="CLU_513903_0_0_1"/>
<dbReference type="eggNOG" id="ENOG502SYDX">
    <property type="taxonomic scope" value="Eukaryota"/>
</dbReference>
<feature type="compositionally biased region" description="Polar residues" evidence="1">
    <location>
        <begin position="362"/>
        <end position="394"/>
    </location>
</feature>
<dbReference type="RefSeq" id="XP_007800057.1">
    <property type="nucleotide sequence ID" value="XM_007801866.1"/>
</dbReference>
<reference evidence="3" key="1">
    <citation type="journal article" date="2014" name="BMC Genomics">
        <title>Genome characteristics reveal the impact of lichenization on lichen-forming fungus Endocarpon pusillum Hedwig (Verrucariales, Ascomycota).</title>
        <authorList>
            <person name="Wang Y.-Y."/>
            <person name="Liu B."/>
            <person name="Zhang X.-Y."/>
            <person name="Zhou Q.-M."/>
            <person name="Zhang T."/>
            <person name="Li H."/>
            <person name="Yu Y.-F."/>
            <person name="Zhang X.-L."/>
            <person name="Hao X.-Y."/>
            <person name="Wang M."/>
            <person name="Wang L."/>
            <person name="Wei J.-C."/>
        </authorList>
    </citation>
    <scope>NUCLEOTIDE SEQUENCE [LARGE SCALE GENOMIC DNA]</scope>
    <source>
        <strain evidence="3">Z07020 / HMAS-L-300199</strain>
    </source>
</reference>
<accession>U1GA16</accession>
<feature type="region of interest" description="Disordered" evidence="1">
    <location>
        <begin position="267"/>
        <end position="402"/>
    </location>
</feature>
<keyword evidence="3" id="KW-1185">Reference proteome</keyword>
<evidence type="ECO:0000313" key="3">
    <source>
        <dbReference type="Proteomes" id="UP000019373"/>
    </source>
</evidence>
<proteinExistence type="predicted"/>
<dbReference type="GeneID" id="19237088"/>
<protein>
    <submittedName>
        <fullName evidence="2">Uncharacterized protein</fullName>
    </submittedName>
</protein>
<dbReference type="AlphaFoldDB" id="U1GA16"/>
<name>U1GA16_ENDPU</name>
<organism evidence="2 3">
    <name type="scientific">Endocarpon pusillum (strain Z07020 / HMAS-L-300199)</name>
    <name type="common">Lichen-forming fungus</name>
    <dbReference type="NCBI Taxonomy" id="1263415"/>
    <lineage>
        <taxon>Eukaryota</taxon>
        <taxon>Fungi</taxon>
        <taxon>Dikarya</taxon>
        <taxon>Ascomycota</taxon>
        <taxon>Pezizomycotina</taxon>
        <taxon>Eurotiomycetes</taxon>
        <taxon>Chaetothyriomycetidae</taxon>
        <taxon>Verrucariales</taxon>
        <taxon>Verrucariaceae</taxon>
        <taxon>Endocarpon</taxon>
    </lineage>
</organism>
<feature type="region of interest" description="Disordered" evidence="1">
    <location>
        <begin position="476"/>
        <end position="530"/>
    </location>
</feature>
<feature type="compositionally biased region" description="Basic and acidic residues" evidence="1">
    <location>
        <begin position="311"/>
        <end position="321"/>
    </location>
</feature>
<feature type="compositionally biased region" description="Polar residues" evidence="1">
    <location>
        <begin position="324"/>
        <end position="345"/>
    </location>
</feature>